<protein>
    <submittedName>
        <fullName evidence="2">Uncharacterized protein</fullName>
    </submittedName>
</protein>
<comment type="caution">
    <text evidence="2">The sequence shown here is derived from an EMBL/GenBank/DDBJ whole genome shotgun (WGS) entry which is preliminary data.</text>
</comment>
<dbReference type="AlphaFoldDB" id="A0A1V4SID0"/>
<accession>A0A1V4SID0</accession>
<dbReference type="Proteomes" id="UP000191554">
    <property type="component" value="Unassembled WGS sequence"/>
</dbReference>
<dbReference type="EMBL" id="MZGX01000016">
    <property type="protein sequence ID" value="OPX43620.1"/>
    <property type="molecule type" value="Genomic_DNA"/>
</dbReference>
<sequence length="34" mass="3604">MGDKGSAKKAPKMTKKEARAAKIAARNSKNTDEA</sequence>
<evidence type="ECO:0000313" key="3">
    <source>
        <dbReference type="Proteomes" id="UP000191554"/>
    </source>
</evidence>
<evidence type="ECO:0000256" key="1">
    <source>
        <dbReference type="SAM" id="MobiDB-lite"/>
    </source>
</evidence>
<proteinExistence type="predicted"/>
<gene>
    <name evidence="2" type="ORF">CLHUN_25590</name>
</gene>
<feature type="region of interest" description="Disordered" evidence="1">
    <location>
        <begin position="1"/>
        <end position="34"/>
    </location>
</feature>
<evidence type="ECO:0000313" key="2">
    <source>
        <dbReference type="EMBL" id="OPX43620.1"/>
    </source>
</evidence>
<name>A0A1V4SID0_RUMHU</name>
<organism evidence="2 3">
    <name type="scientific">Ruminiclostridium hungatei</name>
    <name type="common">Clostridium hungatei</name>
    <dbReference type="NCBI Taxonomy" id="48256"/>
    <lineage>
        <taxon>Bacteria</taxon>
        <taxon>Bacillati</taxon>
        <taxon>Bacillota</taxon>
        <taxon>Clostridia</taxon>
        <taxon>Eubacteriales</taxon>
        <taxon>Oscillospiraceae</taxon>
        <taxon>Ruminiclostridium</taxon>
    </lineage>
</organism>
<keyword evidence="3" id="KW-1185">Reference proteome</keyword>
<reference evidence="2 3" key="1">
    <citation type="submission" date="2017-03" db="EMBL/GenBank/DDBJ databases">
        <title>Genome sequence of Clostridium hungatei DSM 14427.</title>
        <authorList>
            <person name="Poehlein A."/>
            <person name="Daniel R."/>
        </authorList>
    </citation>
    <scope>NUCLEOTIDE SEQUENCE [LARGE SCALE GENOMIC DNA]</scope>
    <source>
        <strain evidence="2 3">DSM 14427</strain>
    </source>
</reference>